<dbReference type="EMBL" id="JBHSHL010000015">
    <property type="protein sequence ID" value="MFC4804501.1"/>
    <property type="molecule type" value="Genomic_DNA"/>
</dbReference>
<comment type="caution">
    <text evidence="1">The sequence shown here is derived from an EMBL/GenBank/DDBJ whole genome shotgun (WGS) entry which is preliminary data.</text>
</comment>
<accession>A0ABV9QPA2</accession>
<reference evidence="2" key="1">
    <citation type="journal article" date="2019" name="Int. J. Syst. Evol. Microbiol.">
        <title>The Global Catalogue of Microorganisms (GCM) 10K type strain sequencing project: providing services to taxonomists for standard genome sequencing and annotation.</title>
        <authorList>
            <consortium name="The Broad Institute Genomics Platform"/>
            <consortium name="The Broad Institute Genome Sequencing Center for Infectious Disease"/>
            <person name="Wu L."/>
            <person name="Ma J."/>
        </authorList>
    </citation>
    <scope>NUCLEOTIDE SEQUENCE [LARGE SCALE GENOMIC DNA]</scope>
    <source>
        <strain evidence="2">CCUG 46385</strain>
    </source>
</reference>
<gene>
    <name evidence="1" type="ORF">ACFO4R_05330</name>
</gene>
<protein>
    <submittedName>
        <fullName evidence="1">Uncharacterized protein</fullName>
    </submittedName>
</protein>
<sequence length="87" mass="9992">MENVEKQVKKELKVVLRGGIREEGSKKVGVVSVVFITQDRNLAQEKMQEMIVANSDQCYMMYSVPMDMDLTNLMQYPSMAITKEDLE</sequence>
<dbReference type="Proteomes" id="UP001595916">
    <property type="component" value="Unassembled WGS sequence"/>
</dbReference>
<dbReference type="RefSeq" id="WP_379788010.1">
    <property type="nucleotide sequence ID" value="NZ_JBHSHL010000015.1"/>
</dbReference>
<keyword evidence="2" id="KW-1185">Reference proteome</keyword>
<evidence type="ECO:0000313" key="2">
    <source>
        <dbReference type="Proteomes" id="UP001595916"/>
    </source>
</evidence>
<evidence type="ECO:0000313" key="1">
    <source>
        <dbReference type="EMBL" id="MFC4804501.1"/>
    </source>
</evidence>
<name>A0ABV9QPA2_9FIRM</name>
<proteinExistence type="predicted"/>
<organism evidence="1 2">
    <name type="scientific">Filifactor villosus</name>
    <dbReference type="NCBI Taxonomy" id="29374"/>
    <lineage>
        <taxon>Bacteria</taxon>
        <taxon>Bacillati</taxon>
        <taxon>Bacillota</taxon>
        <taxon>Clostridia</taxon>
        <taxon>Peptostreptococcales</taxon>
        <taxon>Filifactoraceae</taxon>
        <taxon>Filifactor</taxon>
    </lineage>
</organism>